<proteinExistence type="inferred from homology"/>
<dbReference type="Gene3D" id="3.40.50.150">
    <property type="entry name" value="Vaccinia Virus protein VP39"/>
    <property type="match status" value="1"/>
</dbReference>
<dbReference type="OrthoDB" id="66144at2759"/>
<dbReference type="GO" id="GO:0016279">
    <property type="term" value="F:protein-lysine N-methyltransferase activity"/>
    <property type="evidence" value="ECO:0007669"/>
    <property type="project" value="InterPro"/>
</dbReference>
<evidence type="ECO:0000256" key="4">
    <source>
        <dbReference type="ARBA" id="ARBA00022691"/>
    </source>
</evidence>
<keyword evidence="2" id="KW-0489">Methyltransferase</keyword>
<dbReference type="GO" id="GO:1905706">
    <property type="term" value="P:regulation of mitochondrial ATP synthesis coupled proton transport"/>
    <property type="evidence" value="ECO:0007669"/>
    <property type="project" value="TreeGrafter"/>
</dbReference>
<keyword evidence="6" id="KW-1185">Reference proteome</keyword>
<dbReference type="GO" id="GO:0032259">
    <property type="term" value="P:methylation"/>
    <property type="evidence" value="ECO:0007669"/>
    <property type="project" value="UniProtKB-KW"/>
</dbReference>
<evidence type="ECO:0000313" key="5">
    <source>
        <dbReference type="EMBL" id="KAG0247312.1"/>
    </source>
</evidence>
<dbReference type="InterPro" id="IPR029063">
    <property type="entry name" value="SAM-dependent_MTases_sf"/>
</dbReference>
<evidence type="ECO:0000256" key="2">
    <source>
        <dbReference type="ARBA" id="ARBA00022603"/>
    </source>
</evidence>
<protein>
    <recommendedName>
        <fullName evidence="7">Methyltransferase domain-containing protein</fullName>
    </recommendedName>
</protein>
<evidence type="ECO:0008006" key="7">
    <source>
        <dbReference type="Google" id="ProtNLM"/>
    </source>
</evidence>
<organism evidence="5 6">
    <name type="scientific">Actinomortierella ambigua</name>
    <dbReference type="NCBI Taxonomy" id="1343610"/>
    <lineage>
        <taxon>Eukaryota</taxon>
        <taxon>Fungi</taxon>
        <taxon>Fungi incertae sedis</taxon>
        <taxon>Mucoromycota</taxon>
        <taxon>Mortierellomycotina</taxon>
        <taxon>Mortierellomycetes</taxon>
        <taxon>Mortierellales</taxon>
        <taxon>Mortierellaceae</taxon>
        <taxon>Actinomortierella</taxon>
    </lineage>
</organism>
<evidence type="ECO:0000256" key="3">
    <source>
        <dbReference type="ARBA" id="ARBA00022679"/>
    </source>
</evidence>
<sequence length="132" mass="15197">VLDIGSGDGRFCFAAVHLFRAQKAVGIEYEQDLVNRSIALAPKEYLDQHKMAFLRADLTQWRHMPIMLSREWSVIIVVLSPEGGSDLEEWLVQEFERGVRIVALVFDLKHLPRLRCTAEDPIEGIWVYEKSD</sequence>
<comment type="similarity">
    <text evidence="1">Belongs to the ANT/ATPSC lysine N-methyltransferase family.</text>
</comment>
<name>A0A9P6PKB6_9FUNG</name>
<dbReference type="Proteomes" id="UP000807716">
    <property type="component" value="Unassembled WGS sequence"/>
</dbReference>
<evidence type="ECO:0000256" key="1">
    <source>
        <dbReference type="ARBA" id="ARBA00010633"/>
    </source>
</evidence>
<gene>
    <name evidence="5" type="ORF">DFQ27_002251</name>
</gene>
<keyword evidence="4" id="KW-0949">S-adenosyl-L-methionine</keyword>
<keyword evidence="3" id="KW-0808">Transferase</keyword>
<dbReference type="EMBL" id="JAAAJB010001822">
    <property type="protein sequence ID" value="KAG0247312.1"/>
    <property type="molecule type" value="Genomic_DNA"/>
</dbReference>
<dbReference type="SUPFAM" id="SSF53335">
    <property type="entry name" value="S-adenosyl-L-methionine-dependent methyltransferases"/>
    <property type="match status" value="1"/>
</dbReference>
<accession>A0A9P6PKB6</accession>
<dbReference type="AlphaFoldDB" id="A0A9P6PKB6"/>
<comment type="caution">
    <text evidence="5">The sequence shown here is derived from an EMBL/GenBank/DDBJ whole genome shotgun (WGS) entry which is preliminary data.</text>
</comment>
<dbReference type="PANTHER" id="PTHR13610">
    <property type="entry name" value="METHYLTRANSFERASE DOMAIN-CONTAINING PROTEIN"/>
    <property type="match status" value="1"/>
</dbReference>
<dbReference type="GO" id="GO:0005739">
    <property type="term" value="C:mitochondrion"/>
    <property type="evidence" value="ECO:0007669"/>
    <property type="project" value="TreeGrafter"/>
</dbReference>
<reference evidence="5" key="1">
    <citation type="journal article" date="2020" name="Fungal Divers.">
        <title>Resolving the Mortierellaceae phylogeny through synthesis of multi-gene phylogenetics and phylogenomics.</title>
        <authorList>
            <person name="Vandepol N."/>
            <person name="Liber J."/>
            <person name="Desiro A."/>
            <person name="Na H."/>
            <person name="Kennedy M."/>
            <person name="Barry K."/>
            <person name="Grigoriev I.V."/>
            <person name="Miller A.N."/>
            <person name="O'Donnell K."/>
            <person name="Stajich J.E."/>
            <person name="Bonito G."/>
        </authorList>
    </citation>
    <scope>NUCLEOTIDE SEQUENCE</scope>
    <source>
        <strain evidence="5">BC1065</strain>
    </source>
</reference>
<dbReference type="InterPro" id="IPR026170">
    <property type="entry name" value="FAM173A/B"/>
</dbReference>
<evidence type="ECO:0000313" key="6">
    <source>
        <dbReference type="Proteomes" id="UP000807716"/>
    </source>
</evidence>
<feature type="non-terminal residue" evidence="5">
    <location>
        <position position="1"/>
    </location>
</feature>
<dbReference type="PANTHER" id="PTHR13610:SF11">
    <property type="entry name" value="METHYLTRANSFERASE DOMAIN-CONTAINING PROTEIN"/>
    <property type="match status" value="1"/>
</dbReference>